<reference evidence="1 2" key="1">
    <citation type="journal article" date="2016" name="Mol. Biol. Evol.">
        <title>Comparative Genomics of Early-Diverging Mushroom-Forming Fungi Provides Insights into the Origins of Lignocellulose Decay Capabilities.</title>
        <authorList>
            <person name="Nagy L.G."/>
            <person name="Riley R."/>
            <person name="Tritt A."/>
            <person name="Adam C."/>
            <person name="Daum C."/>
            <person name="Floudas D."/>
            <person name="Sun H."/>
            <person name="Yadav J.S."/>
            <person name="Pangilinan J."/>
            <person name="Larsson K.H."/>
            <person name="Matsuura K."/>
            <person name="Barry K."/>
            <person name="Labutti K."/>
            <person name="Kuo R."/>
            <person name="Ohm R.A."/>
            <person name="Bhattacharya S.S."/>
            <person name="Shirouzu T."/>
            <person name="Yoshinaga Y."/>
            <person name="Martin F.M."/>
            <person name="Grigoriev I.V."/>
            <person name="Hibbett D.S."/>
        </authorList>
    </citation>
    <scope>NUCLEOTIDE SEQUENCE [LARGE SCALE GENOMIC DNA]</scope>
    <source>
        <strain evidence="1 2">HHB10207 ss-3</strain>
    </source>
</reference>
<dbReference type="Proteomes" id="UP000076798">
    <property type="component" value="Unassembled WGS sequence"/>
</dbReference>
<dbReference type="AlphaFoldDB" id="A0A166GNG1"/>
<evidence type="ECO:0000313" key="2">
    <source>
        <dbReference type="Proteomes" id="UP000076798"/>
    </source>
</evidence>
<organism evidence="1 2">
    <name type="scientific">Sistotremastrum suecicum HHB10207 ss-3</name>
    <dbReference type="NCBI Taxonomy" id="1314776"/>
    <lineage>
        <taxon>Eukaryota</taxon>
        <taxon>Fungi</taxon>
        <taxon>Dikarya</taxon>
        <taxon>Basidiomycota</taxon>
        <taxon>Agaricomycotina</taxon>
        <taxon>Agaricomycetes</taxon>
        <taxon>Sistotremastrales</taxon>
        <taxon>Sistotremastraceae</taxon>
        <taxon>Sistotremastrum</taxon>
    </lineage>
</organism>
<gene>
    <name evidence="1" type="ORF">SISSUDRAFT_209202</name>
</gene>
<dbReference type="EMBL" id="KV428018">
    <property type="protein sequence ID" value="KZT41854.1"/>
    <property type="molecule type" value="Genomic_DNA"/>
</dbReference>
<evidence type="ECO:0000313" key="1">
    <source>
        <dbReference type="EMBL" id="KZT41854.1"/>
    </source>
</evidence>
<name>A0A166GNG1_9AGAM</name>
<protein>
    <submittedName>
        <fullName evidence="1">Uncharacterized protein</fullName>
    </submittedName>
</protein>
<sequence>MLPPASYSVRDGSEPLRPDRMAWPAVICSAMSTLHFCLLTFCIPSYPEVQSPGFRPLSTKCIHAWYDTSISYPQLRPCLDIHNPGPCPTTAISEHQLTKLGEATPTARAAIRPVTMALTRNMRASRPFQDISLSCPFSLFRNVAIPIYITTFHNIPLPRISVNNLLSHRPFYCSSHSGRLIVSSAAGLDATLGGKI</sequence>
<proteinExistence type="predicted"/>
<keyword evidence="2" id="KW-1185">Reference proteome</keyword>
<accession>A0A166GNG1</accession>